<dbReference type="InterPro" id="IPR050834">
    <property type="entry name" value="Glycosyltransf_2"/>
</dbReference>
<dbReference type="SUPFAM" id="SSF53448">
    <property type="entry name" value="Nucleotide-diphospho-sugar transferases"/>
    <property type="match status" value="1"/>
</dbReference>
<organism evidence="3 4">
    <name type="scientific">Stigmatella ashevillensis</name>
    <dbReference type="NCBI Taxonomy" id="2995309"/>
    <lineage>
        <taxon>Bacteria</taxon>
        <taxon>Pseudomonadati</taxon>
        <taxon>Myxococcota</taxon>
        <taxon>Myxococcia</taxon>
        <taxon>Myxococcales</taxon>
        <taxon>Cystobacterineae</taxon>
        <taxon>Archangiaceae</taxon>
        <taxon>Stigmatella</taxon>
    </lineage>
</organism>
<feature type="region of interest" description="Disordered" evidence="1">
    <location>
        <begin position="345"/>
        <end position="368"/>
    </location>
</feature>
<dbReference type="Gene3D" id="3.90.550.10">
    <property type="entry name" value="Spore Coat Polysaccharide Biosynthesis Protein SpsA, Chain A"/>
    <property type="match status" value="1"/>
</dbReference>
<comment type="caution">
    <text evidence="3">The sequence shown here is derived from an EMBL/GenBank/DDBJ whole genome shotgun (WGS) entry which is preliminary data.</text>
</comment>
<dbReference type="RefSeq" id="WP_272141172.1">
    <property type="nucleotide sequence ID" value="NZ_JAQNDM010000002.1"/>
</dbReference>
<name>A0ABT5DEJ0_9BACT</name>
<dbReference type="GO" id="GO:0016757">
    <property type="term" value="F:glycosyltransferase activity"/>
    <property type="evidence" value="ECO:0007669"/>
    <property type="project" value="UniProtKB-KW"/>
</dbReference>
<accession>A0ABT5DEJ0</accession>
<dbReference type="InterPro" id="IPR001173">
    <property type="entry name" value="Glyco_trans_2-like"/>
</dbReference>
<dbReference type="EMBL" id="JAQNDM010000002">
    <property type="protein sequence ID" value="MDC0711213.1"/>
    <property type="molecule type" value="Genomic_DNA"/>
</dbReference>
<evidence type="ECO:0000313" key="4">
    <source>
        <dbReference type="Proteomes" id="UP001221838"/>
    </source>
</evidence>
<sequence length="368" mass="40827">MSDSPPASREAPPRAHAPRPRLSVVMATYNRLALLTRLLEQLGRQTLPPSEYEVVVVDDGSKEPVREPLEALAKTLPYPLQVEVQQNAGAAAARHRGVTRARGDIVLITDDDMQVPEDFLQQHLEQHPAGSRHVILGRIDPDPAIQDMPLFERWYAYLHDRLAERLNEGGARGFNLYTGNVSFRREDYLAVGGFDPALKQSEDIELGIRLEKAGCRVGFCGAAYVLHGSDHTSFEKWLARAHRYGIMDSRLSDRHADVPQVDPWRMLFEMNALARPLLATAVVLPGPTRPVTEALMGAARLADRLGLETVAFKSTSVAYTMEYLRGARAEAGSWREVARRIARYRRASAEGEAKPPSRAARKDVSGAP</sequence>
<dbReference type="EC" id="2.4.-.-" evidence="3"/>
<keyword evidence="4" id="KW-1185">Reference proteome</keyword>
<dbReference type="PANTHER" id="PTHR43685:SF3">
    <property type="entry name" value="SLR2126 PROTEIN"/>
    <property type="match status" value="1"/>
</dbReference>
<evidence type="ECO:0000313" key="3">
    <source>
        <dbReference type="EMBL" id="MDC0711213.1"/>
    </source>
</evidence>
<dbReference type="Proteomes" id="UP001221838">
    <property type="component" value="Unassembled WGS sequence"/>
</dbReference>
<reference evidence="3 4" key="1">
    <citation type="submission" date="2022-11" db="EMBL/GenBank/DDBJ databases">
        <title>Minimal conservation of predation-associated metabolite biosynthetic gene clusters underscores biosynthetic potential of Myxococcota including descriptions for ten novel species: Archangium lansinium sp. nov., Myxococcus landrumus sp. nov., Nannocystis bai.</title>
        <authorList>
            <person name="Ahearne A."/>
            <person name="Stevens C."/>
            <person name="Dowd S."/>
        </authorList>
    </citation>
    <scope>NUCLEOTIDE SEQUENCE [LARGE SCALE GENOMIC DNA]</scope>
    <source>
        <strain evidence="3 4">NCWAL01</strain>
    </source>
</reference>
<feature type="domain" description="Glycosyltransferase 2-like" evidence="2">
    <location>
        <begin position="23"/>
        <end position="153"/>
    </location>
</feature>
<evidence type="ECO:0000259" key="2">
    <source>
        <dbReference type="Pfam" id="PF00535"/>
    </source>
</evidence>
<dbReference type="InterPro" id="IPR029044">
    <property type="entry name" value="Nucleotide-diphossugar_trans"/>
</dbReference>
<proteinExistence type="predicted"/>
<dbReference type="PANTHER" id="PTHR43685">
    <property type="entry name" value="GLYCOSYLTRANSFERASE"/>
    <property type="match status" value="1"/>
</dbReference>
<dbReference type="Pfam" id="PF00535">
    <property type="entry name" value="Glycos_transf_2"/>
    <property type="match status" value="1"/>
</dbReference>
<keyword evidence="3" id="KW-0328">Glycosyltransferase</keyword>
<feature type="compositionally biased region" description="Basic and acidic residues" evidence="1">
    <location>
        <begin position="347"/>
        <end position="368"/>
    </location>
</feature>
<evidence type="ECO:0000256" key="1">
    <source>
        <dbReference type="SAM" id="MobiDB-lite"/>
    </source>
</evidence>
<protein>
    <submittedName>
        <fullName evidence="3">Glycosyltransferase</fullName>
        <ecNumber evidence="3">2.4.-.-</ecNumber>
    </submittedName>
</protein>
<dbReference type="NCBIfam" id="NF041875">
    <property type="entry name" value="EPS_EpsD"/>
    <property type="match status" value="1"/>
</dbReference>
<gene>
    <name evidence="3" type="ORF">POL68_22275</name>
</gene>
<keyword evidence="3" id="KW-0808">Transferase</keyword>